<evidence type="ECO:0000313" key="2">
    <source>
        <dbReference type="Proteomes" id="UP000030652"/>
    </source>
</evidence>
<comment type="caution">
    <text evidence="1">The sequence shown here is derived from an EMBL/GenBank/DDBJ whole genome shotgun (WGS) entry which is preliminary data.</text>
</comment>
<sequence length="132" mass="16229">MDSEFEQNALQEMLKLSELSGYEVYFNGYKDDKLQNFWIQTPRGRYTPDFLILKRKEGKKYHKNSKINIEKILILETKGRPYYNDEFKSKEKFVNEEFLKHNKHFKYYCFVDEGENDFRKHLTEFKEILKEF</sequence>
<dbReference type="eggNOG" id="COG1061">
    <property type="taxonomic scope" value="Bacteria"/>
</dbReference>
<evidence type="ECO:0000313" key="1">
    <source>
        <dbReference type="EMBL" id="KHE93754.1"/>
    </source>
</evidence>
<protein>
    <submittedName>
        <fullName evidence="1">Uncharacterized protein</fullName>
    </submittedName>
</protein>
<accession>A0A0B0EMC4</accession>
<dbReference type="AlphaFoldDB" id="A0A0B0EMC4"/>
<gene>
    <name evidence="1" type="ORF">SCABRO_00487</name>
</gene>
<name>A0A0B0EMC4_9BACT</name>
<reference evidence="1 2" key="1">
    <citation type="submission" date="2014-10" db="EMBL/GenBank/DDBJ databases">
        <title>Draft genome of anammox bacterium scalindua brodae, obtained using differential coverage binning of sequence data from two enrichment reactors.</title>
        <authorList>
            <person name="Speth D.R."/>
            <person name="Russ L."/>
            <person name="Kartal B."/>
            <person name="Op den Camp H.J."/>
            <person name="Dutilh B.E."/>
            <person name="Jetten M.S."/>
        </authorList>
    </citation>
    <scope>NUCLEOTIDE SEQUENCE [LARGE SCALE GENOMIC DNA]</scope>
    <source>
        <strain evidence="1">RU1</strain>
    </source>
</reference>
<organism evidence="1 2">
    <name type="scientific">Candidatus Scalindua brodae</name>
    <dbReference type="NCBI Taxonomy" id="237368"/>
    <lineage>
        <taxon>Bacteria</taxon>
        <taxon>Pseudomonadati</taxon>
        <taxon>Planctomycetota</taxon>
        <taxon>Candidatus Brocadiia</taxon>
        <taxon>Candidatus Brocadiales</taxon>
        <taxon>Candidatus Scalinduaceae</taxon>
        <taxon>Candidatus Scalindua</taxon>
    </lineage>
</organism>
<dbReference type="Proteomes" id="UP000030652">
    <property type="component" value="Unassembled WGS sequence"/>
</dbReference>
<dbReference type="EMBL" id="JRYO01000037">
    <property type="protein sequence ID" value="KHE93754.1"/>
    <property type="molecule type" value="Genomic_DNA"/>
</dbReference>
<proteinExistence type="predicted"/>